<keyword evidence="1" id="KW-0472">Membrane</keyword>
<dbReference type="RefSeq" id="WP_379809294.1">
    <property type="nucleotide sequence ID" value="NZ_JBHUOL010000022.1"/>
</dbReference>
<dbReference type="EMBL" id="JBHUOL010000022">
    <property type="protein sequence ID" value="MFD2910121.1"/>
    <property type="molecule type" value="Genomic_DNA"/>
</dbReference>
<feature type="transmembrane region" description="Helical" evidence="1">
    <location>
        <begin position="35"/>
        <end position="58"/>
    </location>
</feature>
<keyword evidence="1" id="KW-0812">Transmembrane</keyword>
<evidence type="ECO:0000256" key="1">
    <source>
        <dbReference type="SAM" id="Phobius"/>
    </source>
</evidence>
<accession>A0ABW5ZCC3</accession>
<sequence length="207" mass="23297">MIENIAIPDVLKQEAGNEKIEFFVKAKKVQPTRDSVSLIGSGIFWIVVVCLIFSGFVWELFYGDCTTVSIGGDLIEVCRDDLSPLNLLFIYFSFFIAPGILFFFLGVFALFSSGGYYLGTKDNLICYSRGKIKPHPWESFTNDIEMFGSEKHGNIIFKLKTGVHISRNGKKILSNSKIKIADILYAGEIERYCHNRIAKIEGTETPN</sequence>
<name>A0ABW5ZCC3_9FLAO</name>
<evidence type="ECO:0000313" key="3">
    <source>
        <dbReference type="Proteomes" id="UP001597549"/>
    </source>
</evidence>
<keyword evidence="1" id="KW-1133">Transmembrane helix</keyword>
<reference evidence="3" key="1">
    <citation type="journal article" date="2019" name="Int. J. Syst. Evol. Microbiol.">
        <title>The Global Catalogue of Microorganisms (GCM) 10K type strain sequencing project: providing services to taxonomists for standard genome sequencing and annotation.</title>
        <authorList>
            <consortium name="The Broad Institute Genomics Platform"/>
            <consortium name="The Broad Institute Genome Sequencing Center for Infectious Disease"/>
            <person name="Wu L."/>
            <person name="Ma J."/>
        </authorList>
    </citation>
    <scope>NUCLEOTIDE SEQUENCE [LARGE SCALE GENOMIC DNA]</scope>
    <source>
        <strain evidence="3">KCTC 52644</strain>
    </source>
</reference>
<gene>
    <name evidence="2" type="ORF">ACFSX9_15430</name>
</gene>
<organism evidence="2 3">
    <name type="scientific">Flavobacterium ardleyense</name>
    <dbReference type="NCBI Taxonomy" id="2038737"/>
    <lineage>
        <taxon>Bacteria</taxon>
        <taxon>Pseudomonadati</taxon>
        <taxon>Bacteroidota</taxon>
        <taxon>Flavobacteriia</taxon>
        <taxon>Flavobacteriales</taxon>
        <taxon>Flavobacteriaceae</taxon>
        <taxon>Flavobacterium</taxon>
    </lineage>
</organism>
<feature type="transmembrane region" description="Helical" evidence="1">
    <location>
        <begin position="89"/>
        <end position="111"/>
    </location>
</feature>
<keyword evidence="3" id="KW-1185">Reference proteome</keyword>
<evidence type="ECO:0000313" key="2">
    <source>
        <dbReference type="EMBL" id="MFD2910121.1"/>
    </source>
</evidence>
<protein>
    <submittedName>
        <fullName evidence="2">Uncharacterized protein</fullName>
    </submittedName>
</protein>
<comment type="caution">
    <text evidence="2">The sequence shown here is derived from an EMBL/GenBank/DDBJ whole genome shotgun (WGS) entry which is preliminary data.</text>
</comment>
<dbReference type="Proteomes" id="UP001597549">
    <property type="component" value="Unassembled WGS sequence"/>
</dbReference>
<proteinExistence type="predicted"/>